<keyword evidence="10" id="KW-1185">Reference proteome</keyword>
<dbReference type="SUPFAM" id="SSF48317">
    <property type="entry name" value="Acid phosphatase/Vanadium-dependent haloperoxidase"/>
    <property type="match status" value="1"/>
</dbReference>
<proteinExistence type="predicted"/>
<feature type="compositionally biased region" description="Low complexity" evidence="7">
    <location>
        <begin position="15"/>
        <end position="26"/>
    </location>
</feature>
<dbReference type="STRING" id="995062.SAMN04489718_3024"/>
<dbReference type="GO" id="GO:0016787">
    <property type="term" value="F:hydrolase activity"/>
    <property type="evidence" value="ECO:0007669"/>
    <property type="project" value="UniProtKB-KW"/>
</dbReference>
<dbReference type="PANTHER" id="PTHR14969">
    <property type="entry name" value="SPHINGOSINE-1-PHOSPHATE PHOSPHOHYDROLASE"/>
    <property type="match status" value="1"/>
</dbReference>
<evidence type="ECO:0000256" key="5">
    <source>
        <dbReference type="ARBA" id="ARBA00022989"/>
    </source>
</evidence>
<sequence length="205" mass="21487">MQLPEKKAGDEVDAELTTAPPAAEAEQGAEEHPRPAVTAETVAVRRVQGVLAKRPVVTVAGVMSKFGDHAIGWLVLGAVGALADRGRRADWIASAAGVAAAHGASIAVKRVVRRSRPGDPGIRVLVDTPSRLSFPSSHATSTTTAAVLYGRVLGRRLTPALVPPMMVSRLVLGVHYPSDVAAGSTLGGAVAWGVRRYIERRRNRG</sequence>
<evidence type="ECO:0000313" key="10">
    <source>
        <dbReference type="Proteomes" id="UP000199301"/>
    </source>
</evidence>
<dbReference type="AlphaFoldDB" id="A0A1H1FG51"/>
<accession>A0A1H1FG51</accession>
<comment type="subcellular location">
    <subcellularLocation>
        <location evidence="1">Cell membrane</location>
        <topology evidence="1">Multi-pass membrane protein</topology>
    </subcellularLocation>
</comment>
<dbReference type="PANTHER" id="PTHR14969:SF62">
    <property type="entry name" value="DECAPRENYLPHOSPHORYL-5-PHOSPHORIBOSE PHOSPHATASE RV3807C-RELATED"/>
    <property type="match status" value="1"/>
</dbReference>
<evidence type="ECO:0000259" key="8">
    <source>
        <dbReference type="SMART" id="SM00014"/>
    </source>
</evidence>
<dbReference type="Proteomes" id="UP000199301">
    <property type="component" value="Unassembled WGS sequence"/>
</dbReference>
<keyword evidence="3" id="KW-0812">Transmembrane</keyword>
<dbReference type="InterPro" id="IPR036938">
    <property type="entry name" value="PAP2/HPO_sf"/>
</dbReference>
<evidence type="ECO:0000313" key="9">
    <source>
        <dbReference type="EMBL" id="SDQ99830.1"/>
    </source>
</evidence>
<organism evidence="9 10">
    <name type="scientific">Actinopolyspora saharensis</name>
    <dbReference type="NCBI Taxonomy" id="995062"/>
    <lineage>
        <taxon>Bacteria</taxon>
        <taxon>Bacillati</taxon>
        <taxon>Actinomycetota</taxon>
        <taxon>Actinomycetes</taxon>
        <taxon>Actinopolysporales</taxon>
        <taxon>Actinopolysporaceae</taxon>
        <taxon>Actinopolyspora</taxon>
    </lineage>
</organism>
<evidence type="ECO:0000256" key="6">
    <source>
        <dbReference type="ARBA" id="ARBA00023136"/>
    </source>
</evidence>
<keyword evidence="4" id="KW-0378">Hydrolase</keyword>
<name>A0A1H1FG51_9ACTN</name>
<evidence type="ECO:0000256" key="7">
    <source>
        <dbReference type="SAM" id="MobiDB-lite"/>
    </source>
</evidence>
<dbReference type="SMART" id="SM00014">
    <property type="entry name" value="acidPPc"/>
    <property type="match status" value="1"/>
</dbReference>
<protein>
    <submittedName>
        <fullName evidence="9">PAP2 superfamily protein</fullName>
    </submittedName>
</protein>
<gene>
    <name evidence="9" type="ORF">SAMN04489718_3024</name>
</gene>
<feature type="domain" description="Phosphatidic acid phosphatase type 2/haloperoxidase" evidence="8">
    <location>
        <begin position="89"/>
        <end position="195"/>
    </location>
</feature>
<keyword evidence="2" id="KW-1003">Cell membrane</keyword>
<evidence type="ECO:0000256" key="1">
    <source>
        <dbReference type="ARBA" id="ARBA00004651"/>
    </source>
</evidence>
<evidence type="ECO:0000256" key="4">
    <source>
        <dbReference type="ARBA" id="ARBA00022801"/>
    </source>
</evidence>
<dbReference type="EMBL" id="FNKO01000002">
    <property type="protein sequence ID" value="SDQ99830.1"/>
    <property type="molecule type" value="Genomic_DNA"/>
</dbReference>
<dbReference type="Pfam" id="PF01569">
    <property type="entry name" value="PAP2"/>
    <property type="match status" value="1"/>
</dbReference>
<dbReference type="InterPro" id="IPR000326">
    <property type="entry name" value="PAP2/HPO"/>
</dbReference>
<reference evidence="10" key="1">
    <citation type="submission" date="2016-10" db="EMBL/GenBank/DDBJ databases">
        <authorList>
            <person name="Varghese N."/>
            <person name="Submissions S."/>
        </authorList>
    </citation>
    <scope>NUCLEOTIDE SEQUENCE [LARGE SCALE GENOMIC DNA]</scope>
    <source>
        <strain evidence="10">DSM 45459</strain>
    </source>
</reference>
<feature type="region of interest" description="Disordered" evidence="7">
    <location>
        <begin position="1"/>
        <end position="36"/>
    </location>
</feature>
<keyword evidence="5" id="KW-1133">Transmembrane helix</keyword>
<dbReference type="GO" id="GO:0005886">
    <property type="term" value="C:plasma membrane"/>
    <property type="evidence" value="ECO:0007669"/>
    <property type="project" value="UniProtKB-SubCell"/>
</dbReference>
<evidence type="ECO:0000256" key="3">
    <source>
        <dbReference type="ARBA" id="ARBA00022692"/>
    </source>
</evidence>
<dbReference type="Gene3D" id="1.20.144.10">
    <property type="entry name" value="Phosphatidic acid phosphatase type 2/haloperoxidase"/>
    <property type="match status" value="1"/>
</dbReference>
<evidence type="ECO:0000256" key="2">
    <source>
        <dbReference type="ARBA" id="ARBA00022475"/>
    </source>
</evidence>
<feature type="compositionally biased region" description="Basic and acidic residues" evidence="7">
    <location>
        <begin position="1"/>
        <end position="10"/>
    </location>
</feature>
<keyword evidence="6" id="KW-0472">Membrane</keyword>